<dbReference type="PANTHER" id="PTHR21363:SF0">
    <property type="entry name" value="PREPHENATE DEHYDROGENASE [NADP(+)]"/>
    <property type="match status" value="1"/>
</dbReference>
<dbReference type="EC" id="1.3.1.12" evidence="3"/>
<dbReference type="InterPro" id="IPR046825">
    <property type="entry name" value="PDH_C"/>
</dbReference>
<dbReference type="SUPFAM" id="SSF51735">
    <property type="entry name" value="NAD(P)-binding Rossmann-fold domains"/>
    <property type="match status" value="1"/>
</dbReference>
<dbReference type="GO" id="GO:0006571">
    <property type="term" value="P:tyrosine biosynthetic process"/>
    <property type="evidence" value="ECO:0007669"/>
    <property type="project" value="UniProtKB-KW"/>
</dbReference>
<dbReference type="Pfam" id="PF02153">
    <property type="entry name" value="PDH_N"/>
    <property type="match status" value="1"/>
</dbReference>
<protein>
    <recommendedName>
        <fullName evidence="4">Prephenate dehydrogenase</fullName>
        <ecNumber evidence="3">1.3.1.12</ecNumber>
    </recommendedName>
</protein>
<proteinExistence type="inferred from homology"/>
<sequence length="295" mass="32584">MSELKICIVGIGLIGGSIGLALKKELRDKVCISGLDKNRETLRIAVERGAVDMATSDYAQAVKDADIIFFSTPVLQIGPMVEKILPFIKSGAVITDTGSTKQFIWQQLRKILPPDIYYVAGHPMAGKEHSGIKAADANLFKNKCYVIVEDTGAPRKVVHKICSILKLTGANITTLDIAKHDRCASIISHVPHVTAAALVTLLNHNKNDIEANLKLAGGGFKDTTRIASSNADMWADICMSNPEAIMAHLEELKEIIDTVIIDIKNKNRENIYDYFYEAKERRDKILDKTHNLFEI</sequence>
<dbReference type="FunFam" id="3.40.50.720:FF:000208">
    <property type="entry name" value="Prephenate dehydrogenase"/>
    <property type="match status" value="1"/>
</dbReference>
<dbReference type="InterPro" id="IPR046826">
    <property type="entry name" value="PDH_N"/>
</dbReference>
<reference evidence="12" key="1">
    <citation type="submission" date="2023-03" db="EMBL/GenBank/DDBJ databases">
        <title>Selenobaculum gbiensis gen. nov. sp. nov., a new bacterium isolated from the gut microbiota of IBD patient.</title>
        <authorList>
            <person name="Yeo S."/>
            <person name="Park H."/>
            <person name="Huh C.S."/>
        </authorList>
    </citation>
    <scope>NUCLEOTIDE SEQUENCE</scope>
    <source>
        <strain evidence="12">ICN-92133</strain>
    </source>
</reference>
<dbReference type="Gene3D" id="3.40.50.720">
    <property type="entry name" value="NAD(P)-binding Rossmann-like Domain"/>
    <property type="match status" value="1"/>
</dbReference>
<evidence type="ECO:0000256" key="5">
    <source>
        <dbReference type="ARBA" id="ARBA00022498"/>
    </source>
</evidence>
<evidence type="ECO:0000256" key="2">
    <source>
        <dbReference type="ARBA" id="ARBA00007964"/>
    </source>
</evidence>
<dbReference type="Pfam" id="PF20463">
    <property type="entry name" value="PDH_C"/>
    <property type="match status" value="1"/>
</dbReference>
<dbReference type="InterPro" id="IPR036291">
    <property type="entry name" value="NAD(P)-bd_dom_sf"/>
</dbReference>
<evidence type="ECO:0000313" key="13">
    <source>
        <dbReference type="Proteomes" id="UP001243623"/>
    </source>
</evidence>
<keyword evidence="7" id="KW-0560">Oxidoreductase</keyword>
<gene>
    <name evidence="12" type="ORF">P3F81_04810</name>
</gene>
<dbReference type="InterPro" id="IPR050812">
    <property type="entry name" value="Preph/Arog_dehydrog"/>
</dbReference>
<dbReference type="Gene3D" id="1.10.3660.10">
    <property type="entry name" value="6-phosphogluconate dehydrogenase C-terminal like domain"/>
    <property type="match status" value="1"/>
</dbReference>
<evidence type="ECO:0000256" key="1">
    <source>
        <dbReference type="ARBA" id="ARBA00005067"/>
    </source>
</evidence>
<dbReference type="Proteomes" id="UP001243623">
    <property type="component" value="Chromosome"/>
</dbReference>
<dbReference type="PANTHER" id="PTHR21363">
    <property type="entry name" value="PREPHENATE DEHYDROGENASE"/>
    <property type="match status" value="1"/>
</dbReference>
<keyword evidence="13" id="KW-1185">Reference proteome</keyword>
<evidence type="ECO:0000256" key="8">
    <source>
        <dbReference type="ARBA" id="ARBA00023027"/>
    </source>
</evidence>
<dbReference type="InterPro" id="IPR008927">
    <property type="entry name" value="6-PGluconate_DH-like_C_sf"/>
</dbReference>
<evidence type="ECO:0000256" key="6">
    <source>
        <dbReference type="ARBA" id="ARBA00022605"/>
    </source>
</evidence>
<keyword evidence="8" id="KW-0520">NAD</keyword>
<keyword evidence="6" id="KW-0028">Amino-acid biosynthesis</keyword>
<dbReference type="InterPro" id="IPR003099">
    <property type="entry name" value="Prephen_DH"/>
</dbReference>
<dbReference type="AlphaFoldDB" id="A0A9Y2ERV4"/>
<dbReference type="GO" id="GO:0008977">
    <property type="term" value="F:prephenate dehydrogenase (NAD+) activity"/>
    <property type="evidence" value="ECO:0007669"/>
    <property type="project" value="UniProtKB-EC"/>
</dbReference>
<dbReference type="GO" id="GO:0070403">
    <property type="term" value="F:NAD+ binding"/>
    <property type="evidence" value="ECO:0007669"/>
    <property type="project" value="InterPro"/>
</dbReference>
<dbReference type="RefSeq" id="WP_147668109.1">
    <property type="nucleotide sequence ID" value="NZ_CP120678.1"/>
</dbReference>
<accession>A0A9Y2ERV4</accession>
<dbReference type="SUPFAM" id="SSF48179">
    <property type="entry name" value="6-phosphogluconate dehydrogenase C-terminal domain-like"/>
    <property type="match status" value="1"/>
</dbReference>
<dbReference type="FunFam" id="1.10.3660.10:FF:000003">
    <property type="entry name" value="Prephenate dehydrogenase"/>
    <property type="match status" value="1"/>
</dbReference>
<comment type="similarity">
    <text evidence="2">Belongs to the prephenate/arogenate dehydrogenase family.</text>
</comment>
<feature type="domain" description="Prephenate/arogenate dehydrogenase" evidence="11">
    <location>
        <begin position="4"/>
        <end position="293"/>
    </location>
</feature>
<name>A0A9Y2ERV4_9FIRM</name>
<evidence type="ECO:0000259" key="11">
    <source>
        <dbReference type="PROSITE" id="PS51176"/>
    </source>
</evidence>
<evidence type="ECO:0000256" key="4">
    <source>
        <dbReference type="ARBA" id="ARBA00016891"/>
    </source>
</evidence>
<evidence type="ECO:0000313" key="12">
    <source>
        <dbReference type="EMBL" id="WIW71627.1"/>
    </source>
</evidence>
<comment type="catalytic activity">
    <reaction evidence="10">
        <text>prephenate + NAD(+) = 3-(4-hydroxyphenyl)pyruvate + CO2 + NADH</text>
        <dbReference type="Rhea" id="RHEA:13869"/>
        <dbReference type="ChEBI" id="CHEBI:16526"/>
        <dbReference type="ChEBI" id="CHEBI:29934"/>
        <dbReference type="ChEBI" id="CHEBI:36242"/>
        <dbReference type="ChEBI" id="CHEBI:57540"/>
        <dbReference type="ChEBI" id="CHEBI:57945"/>
        <dbReference type="EC" id="1.3.1.12"/>
    </reaction>
</comment>
<organism evidence="12 13">
    <name type="scientific">Selenobaculum gibii</name>
    <dbReference type="NCBI Taxonomy" id="3054208"/>
    <lineage>
        <taxon>Bacteria</taxon>
        <taxon>Bacillati</taxon>
        <taxon>Bacillota</taxon>
        <taxon>Negativicutes</taxon>
        <taxon>Selenomonadales</taxon>
        <taxon>Selenomonadaceae</taxon>
        <taxon>Selenobaculum</taxon>
    </lineage>
</organism>
<keyword evidence="9" id="KW-0057">Aromatic amino acid biosynthesis</keyword>
<evidence type="ECO:0000256" key="7">
    <source>
        <dbReference type="ARBA" id="ARBA00023002"/>
    </source>
</evidence>
<comment type="pathway">
    <text evidence="1">Amino-acid biosynthesis; L-tyrosine biosynthesis; (4-hydroxyphenyl)pyruvate from prephenate (NAD(+) route): step 1/1.</text>
</comment>
<dbReference type="KEGG" id="sgbi:P3F81_04810"/>
<dbReference type="EMBL" id="CP120678">
    <property type="protein sequence ID" value="WIW71627.1"/>
    <property type="molecule type" value="Genomic_DNA"/>
</dbReference>
<keyword evidence="5" id="KW-0827">Tyrosine biosynthesis</keyword>
<dbReference type="PROSITE" id="PS51176">
    <property type="entry name" value="PDH_ADH"/>
    <property type="match status" value="1"/>
</dbReference>
<evidence type="ECO:0000256" key="9">
    <source>
        <dbReference type="ARBA" id="ARBA00023141"/>
    </source>
</evidence>
<evidence type="ECO:0000256" key="10">
    <source>
        <dbReference type="ARBA" id="ARBA00049260"/>
    </source>
</evidence>
<evidence type="ECO:0000256" key="3">
    <source>
        <dbReference type="ARBA" id="ARBA00012068"/>
    </source>
</evidence>
<dbReference type="GO" id="GO:0004665">
    <property type="term" value="F:prephenate dehydrogenase (NADP+) activity"/>
    <property type="evidence" value="ECO:0007669"/>
    <property type="project" value="InterPro"/>
</dbReference>